<feature type="domain" description="SLH" evidence="3">
    <location>
        <begin position="91"/>
        <end position="156"/>
    </location>
</feature>
<reference evidence="4 5" key="1">
    <citation type="submission" date="2018-12" db="EMBL/GenBank/DDBJ databases">
        <authorList>
            <person name="Yu L."/>
        </authorList>
    </citation>
    <scope>NUCLEOTIDE SEQUENCE [LARGE SCALE GENOMIC DNA]</scope>
    <source>
        <strain evidence="4 5">S5H2222</strain>
    </source>
</reference>
<keyword evidence="1 2" id="KW-0732">Signal</keyword>
<proteinExistence type="predicted"/>
<comment type="caution">
    <text evidence="4">The sequence shown here is derived from an EMBL/GenBank/DDBJ whole genome shotgun (WGS) entry which is preliminary data.</text>
</comment>
<dbReference type="Pfam" id="PF00395">
    <property type="entry name" value="SLH"/>
    <property type="match status" value="1"/>
</dbReference>
<dbReference type="InterPro" id="IPR032812">
    <property type="entry name" value="SbsA_Ig"/>
</dbReference>
<feature type="chain" id="PRO_5018785412" description="SLH domain-containing protein" evidence="2">
    <location>
        <begin position="28"/>
        <end position="631"/>
    </location>
</feature>
<dbReference type="InterPro" id="IPR001119">
    <property type="entry name" value="SLH_dom"/>
</dbReference>
<dbReference type="PROSITE" id="PS51272">
    <property type="entry name" value="SLH"/>
    <property type="match status" value="3"/>
</dbReference>
<feature type="domain" description="SLH" evidence="3">
    <location>
        <begin position="163"/>
        <end position="223"/>
    </location>
</feature>
<evidence type="ECO:0000259" key="3">
    <source>
        <dbReference type="PROSITE" id="PS51272"/>
    </source>
</evidence>
<dbReference type="OrthoDB" id="2353502at2"/>
<feature type="signal peptide" evidence="2">
    <location>
        <begin position="1"/>
        <end position="27"/>
    </location>
</feature>
<feature type="domain" description="SLH" evidence="3">
    <location>
        <begin position="25"/>
        <end position="88"/>
    </location>
</feature>
<organism evidence="4 5">
    <name type="scientific">Lysinibacillus telephonicus</name>
    <dbReference type="NCBI Taxonomy" id="1714840"/>
    <lineage>
        <taxon>Bacteria</taxon>
        <taxon>Bacillati</taxon>
        <taxon>Bacillota</taxon>
        <taxon>Bacilli</taxon>
        <taxon>Bacillales</taxon>
        <taxon>Bacillaceae</taxon>
        <taxon>Lysinibacillus</taxon>
    </lineage>
</organism>
<evidence type="ECO:0000256" key="2">
    <source>
        <dbReference type="SAM" id="SignalP"/>
    </source>
</evidence>
<evidence type="ECO:0000256" key="1">
    <source>
        <dbReference type="ARBA" id="ARBA00022729"/>
    </source>
</evidence>
<dbReference type="Proteomes" id="UP000276349">
    <property type="component" value="Unassembled WGS sequence"/>
</dbReference>
<keyword evidence="5" id="KW-1185">Reference proteome</keyword>
<dbReference type="EMBL" id="RXNR01000022">
    <property type="protein sequence ID" value="RTQ93180.1"/>
    <property type="molecule type" value="Genomic_DNA"/>
</dbReference>
<dbReference type="RefSeq" id="WP_126294238.1">
    <property type="nucleotide sequence ID" value="NZ_RXNR01000022.1"/>
</dbReference>
<gene>
    <name evidence="4" type="ORF">EKG35_09620</name>
</gene>
<dbReference type="InterPro" id="IPR014755">
    <property type="entry name" value="Cu-Rt/internalin_Ig-like"/>
</dbReference>
<evidence type="ECO:0000313" key="4">
    <source>
        <dbReference type="EMBL" id="RTQ93180.1"/>
    </source>
</evidence>
<name>A0A3S0J398_9BACI</name>
<evidence type="ECO:0000313" key="5">
    <source>
        <dbReference type="Proteomes" id="UP000276349"/>
    </source>
</evidence>
<dbReference type="Gene3D" id="2.60.40.1220">
    <property type="match status" value="2"/>
</dbReference>
<dbReference type="Pfam" id="PF13205">
    <property type="entry name" value="Big_5"/>
    <property type="match status" value="1"/>
</dbReference>
<sequence length="631" mass="67922">MKKYSKFMATATTATLVASAFVPVASAAFDDVKENNSHAEAINALVEAGIIKGYEDGSFRPNAQLTRGHVVKMLGKWVEKQGFEIPADWNTVQRFDDVEVGAKDQELVKYAALVKEAGVFIGSNGKLNPGGHISRENMALTLDRAYKAVTGTSLVEIAENAKDLVVADLTSAKAESREEIQALRNLGISIVEKFEPKNSVTRAQFASFLNRTIETITYEEELEVASVTTIDSSKIVVEFTQPIDGTQANLQAVKVEKVGVTTSDTSTLSYRLSEDGKALTISTDIKNNAFFDGDYNVVIDSETVKGAAGEFVPSYNTTVHFNDTQAPTFTTEQVSSLVYKVNFSEPVQADAVGKITFKDAQGQEVAVGKSLNEEQTVLTLTIDQDVEAKKEFTATITDAKDIAGNLLDPNPATFTMVKGEKDGVAPTVETITQTGENTFTVKVSEELLANPTVKLGTTADSLEITTVEVDEKDPTLFHVTASSKFNSAAYYVEVSSLTDLSGEAGETATKLVEFTKEEEDAAPTVESATLDTATKTIEITFSEAIKLNEAAVNDFEVYVDGKAFEAPIKFDANLQDAEATSANTISVVISDLTTDDMQKQLTIVGLEGTDITDVNGNSIKFETAIALTAKK</sequence>
<protein>
    <recommendedName>
        <fullName evidence="3">SLH domain-containing protein</fullName>
    </recommendedName>
</protein>
<accession>A0A3S0J398</accession>
<dbReference type="AlphaFoldDB" id="A0A3S0J398"/>